<keyword evidence="3" id="KW-1185">Reference proteome</keyword>
<comment type="caution">
    <text evidence="2">The sequence shown here is derived from an EMBL/GenBank/DDBJ whole genome shotgun (WGS) entry which is preliminary data.</text>
</comment>
<dbReference type="EMBL" id="LGRX02035429">
    <property type="protein sequence ID" value="KAK3234895.1"/>
    <property type="molecule type" value="Genomic_DNA"/>
</dbReference>
<evidence type="ECO:0000313" key="3">
    <source>
        <dbReference type="Proteomes" id="UP001190700"/>
    </source>
</evidence>
<proteinExistence type="predicted"/>
<accession>A0AAE0EQA2</accession>
<evidence type="ECO:0000256" key="1">
    <source>
        <dbReference type="SAM" id="MobiDB-lite"/>
    </source>
</evidence>
<sequence length="151" mass="17668">MPSSTPINSPSFIESPTQSKWNVRLESDSKGYLPNSEYMNKAPLTKCVQEDPRGNFEQGQRFAELKKPGCEASMRGPDPYHVSEDNQWVHHDRNIEFKQYARFENGVEKPCRRKDQDPYRVNDKNMWAKSDDRLKFSKERFPGIEPNTRGR</sequence>
<reference evidence="2 3" key="1">
    <citation type="journal article" date="2015" name="Genome Biol. Evol.">
        <title>Comparative Genomics of a Bacterivorous Green Alga Reveals Evolutionary Causalities and Consequences of Phago-Mixotrophic Mode of Nutrition.</title>
        <authorList>
            <person name="Burns J.A."/>
            <person name="Paasch A."/>
            <person name="Narechania A."/>
            <person name="Kim E."/>
        </authorList>
    </citation>
    <scope>NUCLEOTIDE SEQUENCE [LARGE SCALE GENOMIC DNA]</scope>
    <source>
        <strain evidence="2 3">PLY_AMNH</strain>
    </source>
</reference>
<gene>
    <name evidence="2" type="ORF">CYMTET_54877</name>
</gene>
<dbReference type="Proteomes" id="UP001190700">
    <property type="component" value="Unassembled WGS sequence"/>
</dbReference>
<organism evidence="2 3">
    <name type="scientific">Cymbomonas tetramitiformis</name>
    <dbReference type="NCBI Taxonomy" id="36881"/>
    <lineage>
        <taxon>Eukaryota</taxon>
        <taxon>Viridiplantae</taxon>
        <taxon>Chlorophyta</taxon>
        <taxon>Pyramimonadophyceae</taxon>
        <taxon>Pyramimonadales</taxon>
        <taxon>Pyramimonadaceae</taxon>
        <taxon>Cymbomonas</taxon>
    </lineage>
</organism>
<name>A0AAE0EQA2_9CHLO</name>
<evidence type="ECO:0000313" key="2">
    <source>
        <dbReference type="EMBL" id="KAK3234895.1"/>
    </source>
</evidence>
<protein>
    <submittedName>
        <fullName evidence="2">Uncharacterized protein</fullName>
    </submittedName>
</protein>
<dbReference type="AlphaFoldDB" id="A0AAE0EQA2"/>
<feature type="region of interest" description="Disordered" evidence="1">
    <location>
        <begin position="1"/>
        <end position="20"/>
    </location>
</feature>